<protein>
    <submittedName>
        <fullName evidence="1">Uncharacterized protein</fullName>
    </submittedName>
</protein>
<gene>
    <name evidence="1" type="ORF">SDC9_160715</name>
</gene>
<evidence type="ECO:0000313" key="1">
    <source>
        <dbReference type="EMBL" id="MPN13394.1"/>
    </source>
</evidence>
<sequence>MSGGVFIIEKTLVPITAANKKGTTKLIEFITPFIPVNTVNAVRTAINILPITPGKFSCWVNNAPVPAIIAENDPNKNMVIM</sequence>
<dbReference type="AlphaFoldDB" id="A0A645FLV9"/>
<reference evidence="1" key="1">
    <citation type="submission" date="2019-08" db="EMBL/GenBank/DDBJ databases">
        <authorList>
            <person name="Kucharzyk K."/>
            <person name="Murdoch R.W."/>
            <person name="Higgins S."/>
            <person name="Loffler F."/>
        </authorList>
    </citation>
    <scope>NUCLEOTIDE SEQUENCE</scope>
</reference>
<dbReference type="EMBL" id="VSSQ01059888">
    <property type="protein sequence ID" value="MPN13394.1"/>
    <property type="molecule type" value="Genomic_DNA"/>
</dbReference>
<comment type="caution">
    <text evidence="1">The sequence shown here is derived from an EMBL/GenBank/DDBJ whole genome shotgun (WGS) entry which is preliminary data.</text>
</comment>
<name>A0A645FLV9_9ZZZZ</name>
<accession>A0A645FLV9</accession>
<proteinExistence type="predicted"/>
<organism evidence="1">
    <name type="scientific">bioreactor metagenome</name>
    <dbReference type="NCBI Taxonomy" id="1076179"/>
    <lineage>
        <taxon>unclassified sequences</taxon>
        <taxon>metagenomes</taxon>
        <taxon>ecological metagenomes</taxon>
    </lineage>
</organism>